<dbReference type="InterPro" id="IPR050696">
    <property type="entry name" value="FtsA/MreB"/>
</dbReference>
<dbReference type="PANTHER" id="PTHR32432:SF3">
    <property type="entry name" value="ETHANOLAMINE UTILIZATION PROTEIN EUTJ"/>
    <property type="match status" value="1"/>
</dbReference>
<dbReference type="AlphaFoldDB" id="A0A0A7FZR2"/>
<dbReference type="SUPFAM" id="SSF53067">
    <property type="entry name" value="Actin-like ATPase domain"/>
    <property type="match status" value="1"/>
</dbReference>
<dbReference type="InterPro" id="IPR043129">
    <property type="entry name" value="ATPase_NBD"/>
</dbReference>
<dbReference type="OrthoDB" id="1906326at2"/>
<dbReference type="KEGG" id="cbv:U729_2309"/>
<dbReference type="STRING" id="1561.NPD11_711"/>
<dbReference type="Gene3D" id="3.30.1490.300">
    <property type="match status" value="1"/>
</dbReference>
<dbReference type="PANTHER" id="PTHR32432">
    <property type="entry name" value="CELL DIVISION PROTEIN FTSA-RELATED"/>
    <property type="match status" value="1"/>
</dbReference>
<dbReference type="Proteomes" id="UP000030635">
    <property type="component" value="Chromosome"/>
</dbReference>
<dbReference type="EMBL" id="CP006905">
    <property type="protein sequence ID" value="AIY85124.1"/>
    <property type="molecule type" value="Genomic_DNA"/>
</dbReference>
<protein>
    <submittedName>
        <fullName evidence="1">Type IV pilus assembly PilM, family protein</fullName>
    </submittedName>
</protein>
<organism evidence="1 2">
    <name type="scientific">Clostridium baratii str. Sullivan</name>
    <dbReference type="NCBI Taxonomy" id="1415775"/>
    <lineage>
        <taxon>Bacteria</taxon>
        <taxon>Bacillati</taxon>
        <taxon>Bacillota</taxon>
        <taxon>Clostridia</taxon>
        <taxon>Eubacteriales</taxon>
        <taxon>Clostridiaceae</taxon>
        <taxon>Clostridium</taxon>
    </lineage>
</organism>
<name>A0A0A7FZR2_9CLOT</name>
<evidence type="ECO:0000313" key="2">
    <source>
        <dbReference type="Proteomes" id="UP000030635"/>
    </source>
</evidence>
<dbReference type="eggNOG" id="COG4972">
    <property type="taxonomic scope" value="Bacteria"/>
</dbReference>
<sequence length="350" mass="40514">MISFGRDNSIVLEIKDDFVDILVGNSRNILFSDSIPIPEGLCDGGLILDVSKLSEILLKYFLENDIDEKKISFIAFGSDIVVRCIEIPNMNDEALREAMEFEIKEIIPNEEEYYIDYEVVSKNKENKKNIKLNVIVVACMKKKIDSYVELSKSLGKKLDVIDVLTNTINKVLLKSNLQYKNKAVAIFYLGYTFSNISISYDGVMNIERSIPFGFQNIIREFERCKLEENGQYMENRSREKLLRDLNLEGTNIEILFKQYPRLKESIDKLFSIVEKTIKFYNTTKGNEKVSNMYIISNLSVSRTASNYIENYFDTNSILLKDVKELGLKVRNKNKNFGKFLPLYGLFLRRS</sequence>
<dbReference type="HOGENOM" id="CLU_050686_3_0_9"/>
<accession>A0A0A7FZR2</accession>
<gene>
    <name evidence="1" type="ORF">U729_2309</name>
</gene>
<dbReference type="InterPro" id="IPR005883">
    <property type="entry name" value="PilM"/>
</dbReference>
<reference evidence="1 2" key="1">
    <citation type="journal article" date="2015" name="Infect. Genet. Evol.">
        <title>Genomic sequences of six botulinum neurotoxin-producing strains representing three clostridial species illustrate the mobility and diversity of botulinum neurotoxin genes.</title>
        <authorList>
            <person name="Smith T.J."/>
            <person name="Hill K.K."/>
            <person name="Xie G."/>
            <person name="Foley B.T."/>
            <person name="Williamson C.H."/>
            <person name="Foster J.T."/>
            <person name="Johnson S.L."/>
            <person name="Chertkov O."/>
            <person name="Teshima H."/>
            <person name="Gibbons H.S."/>
            <person name="Johnsky L.A."/>
            <person name="Karavis M.A."/>
            <person name="Smith L.A."/>
        </authorList>
    </citation>
    <scope>NUCLEOTIDE SEQUENCE [LARGE SCALE GENOMIC DNA]</scope>
    <source>
        <strain evidence="1">Sullivan</strain>
    </source>
</reference>
<dbReference type="Gene3D" id="3.30.420.40">
    <property type="match status" value="2"/>
</dbReference>
<proteinExistence type="predicted"/>
<evidence type="ECO:0000313" key="1">
    <source>
        <dbReference type="EMBL" id="AIY85124.1"/>
    </source>
</evidence>
<dbReference type="RefSeq" id="WP_039315092.1">
    <property type="nucleotide sequence ID" value="NZ_CP006905.1"/>
</dbReference>
<keyword evidence="2" id="KW-1185">Reference proteome</keyword>
<dbReference type="Pfam" id="PF11104">
    <property type="entry name" value="PilM_2"/>
    <property type="match status" value="1"/>
</dbReference>